<dbReference type="Proteomes" id="UP000064967">
    <property type="component" value="Chromosome"/>
</dbReference>
<reference evidence="1 2" key="1">
    <citation type="submission" date="2015-08" db="EMBL/GenBank/DDBJ databases">
        <authorList>
            <person name="Babu N.S."/>
            <person name="Beckwith C.J."/>
            <person name="Beseler K.G."/>
            <person name="Brison A."/>
            <person name="Carone J.V."/>
            <person name="Caskin T.P."/>
            <person name="Diamond M."/>
            <person name="Durham M.E."/>
            <person name="Foxe J.M."/>
            <person name="Go M."/>
            <person name="Henderson B.A."/>
            <person name="Jones I.B."/>
            <person name="McGettigan J.A."/>
            <person name="Micheletti S.J."/>
            <person name="Nasrallah M.E."/>
            <person name="Ortiz D."/>
            <person name="Piller C.R."/>
            <person name="Privatt S.R."/>
            <person name="Schneider S.L."/>
            <person name="Sharp S."/>
            <person name="Smith T.C."/>
            <person name="Stanton J.D."/>
            <person name="Ullery H.E."/>
            <person name="Wilson R.J."/>
            <person name="Serrano M.G."/>
            <person name="Buck G."/>
            <person name="Lee V."/>
            <person name="Wang Y."/>
            <person name="Carvalho R."/>
            <person name="Voegtly L."/>
            <person name="Shi R."/>
            <person name="Duckworth R."/>
            <person name="Johnson A."/>
            <person name="Loviza R."/>
            <person name="Walstead R."/>
            <person name="Shah Z."/>
            <person name="Kiflezghi M."/>
            <person name="Wade K."/>
            <person name="Ball S.L."/>
            <person name="Bradley K.W."/>
            <person name="Asai D.J."/>
            <person name="Bowman C.A."/>
            <person name="Russell D.A."/>
            <person name="Pope W.H."/>
            <person name="Jacobs-Sera D."/>
            <person name="Hendrix R.W."/>
            <person name="Hatfull G.F."/>
        </authorList>
    </citation>
    <scope>NUCLEOTIDE SEQUENCE [LARGE SCALE GENOMIC DNA]</scope>
    <source>
        <strain evidence="1 2">DSM 27648</strain>
    </source>
</reference>
<dbReference type="InterPro" id="IPR043519">
    <property type="entry name" value="NT_sf"/>
</dbReference>
<evidence type="ECO:0008006" key="3">
    <source>
        <dbReference type="Google" id="ProtNLM"/>
    </source>
</evidence>
<sequence length="264" mass="29592">MLHRIDEALAARRIRALVLKGPLFAERFYPRPSARATSDIDLLVEEGSVPAAAEALEGLGYATATGPEEERFRREHHHLHLSHPHALPLELHFHAYRGFGHTLRSEPLIERSRMVSGHEFMTLRVADPADELVYLAVHASAHRFVRLAWLLDVRLLLERMTSDERELARARADAWGYRRALSLCALLVREVLGVSADSLGPIEPIRGLRESLLRAIVGEPGNPVLRSATRFVYTSALCDSWNASARYAVHASRGHAKRLLGFEV</sequence>
<dbReference type="EMBL" id="CP012333">
    <property type="protein sequence ID" value="AKV00807.1"/>
    <property type="molecule type" value="Genomic_DNA"/>
</dbReference>
<keyword evidence="2" id="KW-1185">Reference proteome</keyword>
<dbReference type="STRING" id="1391654.AKJ09_07470"/>
<dbReference type="Pfam" id="PF14907">
    <property type="entry name" value="NTP_transf_5"/>
    <property type="match status" value="1"/>
</dbReference>
<name>A0A0K1Q580_9BACT</name>
<gene>
    <name evidence="1" type="ORF">AKJ09_07470</name>
</gene>
<proteinExistence type="predicted"/>
<organism evidence="1 2">
    <name type="scientific">Labilithrix luteola</name>
    <dbReference type="NCBI Taxonomy" id="1391654"/>
    <lineage>
        <taxon>Bacteria</taxon>
        <taxon>Pseudomonadati</taxon>
        <taxon>Myxococcota</taxon>
        <taxon>Polyangia</taxon>
        <taxon>Polyangiales</taxon>
        <taxon>Labilitrichaceae</taxon>
        <taxon>Labilithrix</taxon>
    </lineage>
</organism>
<dbReference type="KEGG" id="llu:AKJ09_07470"/>
<dbReference type="InterPro" id="IPR039498">
    <property type="entry name" value="NTP_transf_5"/>
</dbReference>
<evidence type="ECO:0000313" key="2">
    <source>
        <dbReference type="Proteomes" id="UP000064967"/>
    </source>
</evidence>
<dbReference type="AlphaFoldDB" id="A0A0K1Q580"/>
<accession>A0A0K1Q580</accession>
<dbReference type="SUPFAM" id="SSF81301">
    <property type="entry name" value="Nucleotidyltransferase"/>
    <property type="match status" value="1"/>
</dbReference>
<protein>
    <recommendedName>
        <fullName evidence="3">Nucleotidyltransferase family protein</fullName>
    </recommendedName>
</protein>
<evidence type="ECO:0000313" key="1">
    <source>
        <dbReference type="EMBL" id="AKV00807.1"/>
    </source>
</evidence>
<dbReference type="Gene3D" id="3.30.460.40">
    <property type="match status" value="1"/>
</dbReference>